<protein>
    <submittedName>
        <fullName evidence="2">Uncharacterized protein</fullName>
    </submittedName>
</protein>
<evidence type="ECO:0000256" key="1">
    <source>
        <dbReference type="SAM" id="MobiDB-lite"/>
    </source>
</evidence>
<evidence type="ECO:0000313" key="2">
    <source>
        <dbReference type="EMBL" id="VDP56445.1"/>
    </source>
</evidence>
<dbReference type="STRING" id="31246.A0A183P983"/>
<sequence length="1184" mass="134201">MTTYLACNNDNQYPNSDDNISHDNHRSNQYENNNNSDQISADLNGNKQGISLEKSICKESHNTMEKSSDGCITELQNSLQHYKPSTGMHPFGESENYLRDDIQSLFQRHSQIVQRLEQLDKELLTLLHEEWSITGNVPSDYESLSMKLGIYNKPVKNTSYPLSHVLVHKASTVSMKQEYYEFLKKKKKYLTIATNKPTENASVEFEPTKINSEIDNFSLPNDEIIKRHQNTAQRLVEAFGRSVSTELLLPNEKLYNVIDLTDRCSNSNTSSIHDYSSGHLTFDKYQYYKFKTDIHLTPSEYYRLNHVTSISDYSSFLSADYSPTISLRSDHRSTKNGMNNTNNNQEIISNYPSNLSSNINCHNHSDKNIECVENEKFDSDLRLKNLVTEDLVENNQATQIDSDVHDEKEEDIDRVAYEIELRRLEVDFAVISQLYAVHKQRAKETKFESYKIAYKSNSKKVISTSILTLKDITQQMNHIKNILLSNQQLNKKQPVISVDRKIIQNQFRKRRRTWNPLKLSSSNWTIGSGASPRRSKLDAIKFHDISTPVTPNTTTKIPNNCLERKNNIFTDAPQSTIVGRRTQHTLPRHSKLCYEESFKCEESVAECPVQQVIDEYFHPDPLTTMNATPIKQDITTESKSTSSNSVLYPVETRYVTALNKGFHHPSDSNTTNPPTLTTAVVQHKLTSPDRTVHKTVVHDRRRKYVKTSKRSHSLSSELFIVSVDDTYNLPHSLLNKIARVRSLPQFNNNQNCSSEYMDNTKKKTVHESYSIDGKLKNLKRQPLSVTTQSSGIGFNNSSASVEYTDILGSPNLNCVKCIPKKTTSSNTSSSNWSTSGCSCLSSQTNNSSPYEERVLKINEDLHDEERQKSESKTTASDECSNTPAKNCLEETTGNKVILRHIDKRGRRVPTTLIENINTLPFGIAVSARCICSCFSEHGHLIATSESHICQCCHSDNLTNIDTSTTLNKSDFRTINNLSTAHDEGNIASLPSSICYSEETRSVNTSTGDQHHSKTHLNCYSLQTPKSYDKSQENEERLISQTPNNNPATLVNSKSALKGRLSLKPFSLLRRAVSKVTTNSGRRSLNANTPFTINRKKCITSPAILPSLATERLKEINTSSLTNDNTDTCRRSKCSFIETRDPLGYQSNSSIYTTTNNSNVRHFTWAKKLRHSIRPSHVLSNKCVN</sequence>
<proteinExistence type="predicted"/>
<dbReference type="AlphaFoldDB" id="A0A183P983"/>
<accession>A0A183P983</accession>
<feature type="compositionally biased region" description="Low complexity" evidence="1">
    <location>
        <begin position="822"/>
        <end position="844"/>
    </location>
</feature>
<dbReference type="EMBL" id="UZAL01030989">
    <property type="protein sequence ID" value="VDP56445.1"/>
    <property type="molecule type" value="Genomic_DNA"/>
</dbReference>
<name>A0A183P983_9TREM</name>
<feature type="compositionally biased region" description="Polar residues" evidence="1">
    <location>
        <begin position="872"/>
        <end position="886"/>
    </location>
</feature>
<feature type="region of interest" description="Disordered" evidence="1">
    <location>
        <begin position="1"/>
        <end position="36"/>
    </location>
</feature>
<feature type="compositionally biased region" description="Basic and acidic residues" evidence="1">
    <location>
        <begin position="862"/>
        <end position="871"/>
    </location>
</feature>
<evidence type="ECO:0000313" key="3">
    <source>
        <dbReference type="Proteomes" id="UP000269396"/>
    </source>
</evidence>
<keyword evidence="3" id="KW-1185">Reference proteome</keyword>
<feature type="compositionally biased region" description="Polar residues" evidence="1">
    <location>
        <begin position="1"/>
        <end position="18"/>
    </location>
</feature>
<feature type="region of interest" description="Disordered" evidence="1">
    <location>
        <begin position="862"/>
        <end position="886"/>
    </location>
</feature>
<feature type="compositionally biased region" description="Basic and acidic residues" evidence="1">
    <location>
        <begin position="19"/>
        <end position="28"/>
    </location>
</feature>
<gene>
    <name evidence="2" type="ORF">SMTD_LOCUS10919</name>
</gene>
<reference evidence="2 3" key="1">
    <citation type="submission" date="2018-11" db="EMBL/GenBank/DDBJ databases">
        <authorList>
            <consortium name="Pathogen Informatics"/>
        </authorList>
    </citation>
    <scope>NUCLEOTIDE SEQUENCE [LARGE SCALE GENOMIC DNA]</scope>
    <source>
        <strain>Denwood</strain>
        <strain evidence="3">Zambia</strain>
    </source>
</reference>
<feature type="region of interest" description="Disordered" evidence="1">
    <location>
        <begin position="822"/>
        <end position="846"/>
    </location>
</feature>
<organism evidence="2 3">
    <name type="scientific">Schistosoma mattheei</name>
    <dbReference type="NCBI Taxonomy" id="31246"/>
    <lineage>
        <taxon>Eukaryota</taxon>
        <taxon>Metazoa</taxon>
        <taxon>Spiralia</taxon>
        <taxon>Lophotrochozoa</taxon>
        <taxon>Platyhelminthes</taxon>
        <taxon>Trematoda</taxon>
        <taxon>Digenea</taxon>
        <taxon>Strigeidida</taxon>
        <taxon>Schistosomatoidea</taxon>
        <taxon>Schistosomatidae</taxon>
        <taxon>Schistosoma</taxon>
    </lineage>
</organism>
<dbReference type="Proteomes" id="UP000269396">
    <property type="component" value="Unassembled WGS sequence"/>
</dbReference>